<feature type="compositionally biased region" description="Gly residues" evidence="2">
    <location>
        <begin position="543"/>
        <end position="559"/>
    </location>
</feature>
<accession>A0A067M7H1</accession>
<evidence type="ECO:0008006" key="7">
    <source>
        <dbReference type="Google" id="ProtNLM"/>
    </source>
</evidence>
<evidence type="ECO:0000259" key="3">
    <source>
        <dbReference type="Pfam" id="PF13598"/>
    </source>
</evidence>
<feature type="region of interest" description="Disordered" evidence="2">
    <location>
        <begin position="82"/>
        <end position="105"/>
    </location>
</feature>
<feature type="domain" description="DUF4139" evidence="3">
    <location>
        <begin position="216"/>
        <end position="532"/>
    </location>
</feature>
<evidence type="ECO:0000313" key="5">
    <source>
        <dbReference type="EMBL" id="KDQ11504.1"/>
    </source>
</evidence>
<keyword evidence="1" id="KW-0175">Coiled coil</keyword>
<proteinExistence type="predicted"/>
<dbReference type="HOGENOM" id="CLU_010457_2_0_1"/>
<dbReference type="InterPro" id="IPR025554">
    <property type="entry name" value="DUF4140"/>
</dbReference>
<dbReference type="InterPro" id="IPR037291">
    <property type="entry name" value="DUF4139"/>
</dbReference>
<evidence type="ECO:0000259" key="4">
    <source>
        <dbReference type="Pfam" id="PF13600"/>
    </source>
</evidence>
<dbReference type="AlphaFoldDB" id="A0A067M7H1"/>
<dbReference type="Pfam" id="PF13598">
    <property type="entry name" value="DUF4139"/>
    <property type="match status" value="1"/>
</dbReference>
<dbReference type="InterPro" id="IPR011935">
    <property type="entry name" value="CHP02231"/>
</dbReference>
<dbReference type="PANTHER" id="PTHR31005">
    <property type="entry name" value="DUF4139 DOMAIN-CONTAINING PROTEIN"/>
    <property type="match status" value="1"/>
</dbReference>
<organism evidence="5 6">
    <name type="scientific">Botryobasidium botryosum (strain FD-172 SS1)</name>
    <dbReference type="NCBI Taxonomy" id="930990"/>
    <lineage>
        <taxon>Eukaryota</taxon>
        <taxon>Fungi</taxon>
        <taxon>Dikarya</taxon>
        <taxon>Basidiomycota</taxon>
        <taxon>Agaricomycotina</taxon>
        <taxon>Agaricomycetes</taxon>
        <taxon>Cantharellales</taxon>
        <taxon>Botryobasidiaceae</taxon>
        <taxon>Botryobasidium</taxon>
    </lineage>
</organism>
<evidence type="ECO:0000313" key="6">
    <source>
        <dbReference type="Proteomes" id="UP000027195"/>
    </source>
</evidence>
<keyword evidence="6" id="KW-1185">Reference proteome</keyword>
<dbReference type="InParanoid" id="A0A067M7H1"/>
<dbReference type="Pfam" id="PF13600">
    <property type="entry name" value="DUF4140"/>
    <property type="match status" value="1"/>
</dbReference>
<gene>
    <name evidence="5" type="ORF">BOTBODRAFT_35378</name>
</gene>
<name>A0A067M7H1_BOTB1</name>
<feature type="coiled-coil region" evidence="1">
    <location>
        <begin position="145"/>
        <end position="172"/>
    </location>
</feature>
<reference evidence="6" key="1">
    <citation type="journal article" date="2014" name="Proc. Natl. Acad. Sci. U.S.A.">
        <title>Extensive sampling of basidiomycete genomes demonstrates inadequacy of the white-rot/brown-rot paradigm for wood decay fungi.</title>
        <authorList>
            <person name="Riley R."/>
            <person name="Salamov A.A."/>
            <person name="Brown D.W."/>
            <person name="Nagy L.G."/>
            <person name="Floudas D."/>
            <person name="Held B.W."/>
            <person name="Levasseur A."/>
            <person name="Lombard V."/>
            <person name="Morin E."/>
            <person name="Otillar R."/>
            <person name="Lindquist E.A."/>
            <person name="Sun H."/>
            <person name="LaButti K.M."/>
            <person name="Schmutz J."/>
            <person name="Jabbour D."/>
            <person name="Luo H."/>
            <person name="Baker S.E."/>
            <person name="Pisabarro A.G."/>
            <person name="Walton J.D."/>
            <person name="Blanchette R.A."/>
            <person name="Henrissat B."/>
            <person name="Martin F."/>
            <person name="Cullen D."/>
            <person name="Hibbett D.S."/>
            <person name="Grigoriev I.V."/>
        </authorList>
    </citation>
    <scope>NUCLEOTIDE SEQUENCE [LARGE SCALE GENOMIC DNA]</scope>
    <source>
        <strain evidence="6">FD-172 SS1</strain>
    </source>
</reference>
<dbReference type="Proteomes" id="UP000027195">
    <property type="component" value="Unassembled WGS sequence"/>
</dbReference>
<dbReference type="PANTHER" id="PTHR31005:SF8">
    <property type="entry name" value="DUF4139 DOMAIN-CONTAINING PROTEIN"/>
    <property type="match status" value="1"/>
</dbReference>
<evidence type="ECO:0000256" key="2">
    <source>
        <dbReference type="SAM" id="MobiDB-lite"/>
    </source>
</evidence>
<sequence length="617" mass="65963">MSKAPESVDAASIASTAAPDAQTNIIRLVSADVSTIASVSLYGSRAEITRVAKFDLQAGQNRVTITGLPGVMVEKTLRVEGRGSTTIHDVTTSDTPSDPDPQKSPELQFLEKEKQGIEFARSRVSKRLEALEHFITTLNAKDNSIAQVAEALSGYEREATALQEQSYELERKASELDKSIREATHSFWTKDGSDKLSKQLTVAIYAREEGSIELVLIYAVYEASWRAAYDTRVMTASVKGDETPVDLTYKALINQSTGQDWNDVPIVLETASPTFGLSIPQLSPHTLRVYKPPIQQHSPAALLQSFYTPLVSETANASSFRGNTSMAAAPPMMKRARARVIHQEAVVTSAGGITATFSIPGRSNIPSDGEDHQVTIAKLKLEARLQWVAVPSVSLQTRLKANIKNASEYTFLPGETSVYLDGSFISNSPVPPVSPEESFDCPLGVDSSIRLTYHPRTTKSSQTGFYTKTQIHAYAQRITVFNTRTRAVENVTVLAQVPVSQDSAITVRIVKPALPPPASTSSPGAITAAATVSSAQNQAGPSSSGGSGSPGGSGSGGASGASAEKGIVRVSSSAVAEWEDAREGRLKWTVKVAPQEKLMLELEWEVSAPAGTSIVGL</sequence>
<dbReference type="NCBIfam" id="TIGR02231">
    <property type="entry name" value="mucoidy inhibitor MuiA family protein"/>
    <property type="match status" value="1"/>
</dbReference>
<protein>
    <recommendedName>
        <fullName evidence="7">Mucoidy inhibitor A</fullName>
    </recommendedName>
</protein>
<dbReference type="EMBL" id="KL198058">
    <property type="protein sequence ID" value="KDQ11504.1"/>
    <property type="molecule type" value="Genomic_DNA"/>
</dbReference>
<dbReference type="OrthoDB" id="10068793at2759"/>
<feature type="domain" description="DUF4140" evidence="4">
    <location>
        <begin position="39"/>
        <end position="137"/>
    </location>
</feature>
<feature type="region of interest" description="Disordered" evidence="2">
    <location>
        <begin position="530"/>
        <end position="563"/>
    </location>
</feature>
<evidence type="ECO:0000256" key="1">
    <source>
        <dbReference type="SAM" id="Coils"/>
    </source>
</evidence>
<feature type="compositionally biased region" description="Low complexity" evidence="2">
    <location>
        <begin position="530"/>
        <end position="542"/>
    </location>
</feature>